<dbReference type="InterPro" id="IPR047780">
    <property type="entry name" value="TssQ-like"/>
</dbReference>
<evidence type="ECO:0008006" key="2">
    <source>
        <dbReference type="Google" id="ProtNLM"/>
    </source>
</evidence>
<organism evidence="1">
    <name type="scientific">mine drainage metagenome</name>
    <dbReference type="NCBI Taxonomy" id="410659"/>
    <lineage>
        <taxon>unclassified sequences</taxon>
        <taxon>metagenomes</taxon>
        <taxon>ecological metagenomes</taxon>
    </lineage>
</organism>
<proteinExistence type="predicted"/>
<evidence type="ECO:0000313" key="1">
    <source>
        <dbReference type="EMBL" id="OIR16785.1"/>
    </source>
</evidence>
<dbReference type="EMBL" id="MLJW01000006">
    <property type="protein sequence ID" value="OIR16785.1"/>
    <property type="molecule type" value="Genomic_DNA"/>
</dbReference>
<dbReference type="NCBIfam" id="NF038027">
    <property type="entry name" value="TssQ_fam"/>
    <property type="match status" value="1"/>
</dbReference>
<accession>A0A1J5T7D7</accession>
<dbReference type="PROSITE" id="PS51257">
    <property type="entry name" value="PROKAR_LIPOPROTEIN"/>
    <property type="match status" value="1"/>
</dbReference>
<protein>
    <recommendedName>
        <fullName evidence="2">Lipoprotein</fullName>
    </recommendedName>
</protein>
<reference evidence="1" key="1">
    <citation type="submission" date="2016-10" db="EMBL/GenBank/DDBJ databases">
        <title>Sequence of Gallionella enrichment culture.</title>
        <authorList>
            <person name="Poehlein A."/>
            <person name="Muehling M."/>
            <person name="Daniel R."/>
        </authorList>
    </citation>
    <scope>NUCLEOTIDE SEQUENCE</scope>
</reference>
<gene>
    <name evidence="1" type="ORF">GALL_26040</name>
</gene>
<sequence length="129" mass="14547">MKKAAWIVSLALAPFLLSACAATFWNDDPQQDLDVGVKSFEEGDMATAKLVLNHLLNHSPVDGVASKEQKLTAHKYLAFIHCINDEVAQCRSEFDKILNIDPQFKLKPEEEGHPKWGPVFREEKARMAR</sequence>
<dbReference type="AlphaFoldDB" id="A0A1J5T7D7"/>
<comment type="caution">
    <text evidence="1">The sequence shown here is derived from an EMBL/GenBank/DDBJ whole genome shotgun (WGS) entry which is preliminary data.</text>
</comment>
<name>A0A1J5T7D7_9ZZZZ</name>